<protein>
    <recommendedName>
        <fullName evidence="1">Rad21/Rec8-like protein C-terminal eukaryotic domain-containing protein</fullName>
    </recommendedName>
</protein>
<proteinExistence type="predicted"/>
<dbReference type="GO" id="GO:0007062">
    <property type="term" value="P:sister chromatid cohesion"/>
    <property type="evidence" value="ECO:0007669"/>
    <property type="project" value="InterPro"/>
</dbReference>
<dbReference type="AlphaFoldDB" id="A0A3Q2D8M4"/>
<dbReference type="InterPro" id="IPR039781">
    <property type="entry name" value="Rad21/Rec8-like"/>
</dbReference>
<keyword evidence="3" id="KW-1185">Reference proteome</keyword>
<dbReference type="GO" id="GO:0003682">
    <property type="term" value="F:chromatin binding"/>
    <property type="evidence" value="ECO:0007669"/>
    <property type="project" value="TreeGrafter"/>
</dbReference>
<dbReference type="PANTHER" id="PTHR12585">
    <property type="entry name" value="SCC1 / RAD21 FAMILY MEMBER"/>
    <property type="match status" value="1"/>
</dbReference>
<dbReference type="GO" id="GO:1990414">
    <property type="term" value="P:replication-born double-strand break repair via sister chromatid exchange"/>
    <property type="evidence" value="ECO:0007669"/>
    <property type="project" value="TreeGrafter"/>
</dbReference>
<dbReference type="STRING" id="28743.ENSCVAP00000014967"/>
<dbReference type="Gene3D" id="1.10.10.580">
    <property type="entry name" value="Structural maintenance of chromosome 1. Chain E"/>
    <property type="match status" value="1"/>
</dbReference>
<dbReference type="GeneTree" id="ENSGT00940000177392"/>
<dbReference type="Ensembl" id="ENSCVAT00000022935.1">
    <property type="protein sequence ID" value="ENSCVAP00000014967.1"/>
    <property type="gene ID" value="ENSCVAG00000017697.1"/>
</dbReference>
<dbReference type="InterPro" id="IPR036390">
    <property type="entry name" value="WH_DNA-bd_sf"/>
</dbReference>
<sequence>MFITRADLRQSLHGESRNYPRFSIKSLCEGSNRWQAASTFFCLLALKKQQIVQLHQSAPYQDISVTPGPKYYT</sequence>
<accession>A0A3Q2D8M4</accession>
<dbReference type="PANTHER" id="PTHR12585:SF54">
    <property type="entry name" value="RAD21 COHESIN COMPLEX COMPONENT LIKE 1 ISOFORM X1"/>
    <property type="match status" value="1"/>
</dbReference>
<organism evidence="2 3">
    <name type="scientific">Cyprinodon variegatus</name>
    <name type="common">Sheepshead minnow</name>
    <dbReference type="NCBI Taxonomy" id="28743"/>
    <lineage>
        <taxon>Eukaryota</taxon>
        <taxon>Metazoa</taxon>
        <taxon>Chordata</taxon>
        <taxon>Craniata</taxon>
        <taxon>Vertebrata</taxon>
        <taxon>Euteleostomi</taxon>
        <taxon>Actinopterygii</taxon>
        <taxon>Neopterygii</taxon>
        <taxon>Teleostei</taxon>
        <taxon>Neoteleostei</taxon>
        <taxon>Acanthomorphata</taxon>
        <taxon>Ovalentaria</taxon>
        <taxon>Atherinomorphae</taxon>
        <taxon>Cyprinodontiformes</taxon>
        <taxon>Cyprinodontidae</taxon>
        <taxon>Cyprinodon</taxon>
    </lineage>
</organism>
<dbReference type="Pfam" id="PF04824">
    <property type="entry name" value="Rad21_Rec8"/>
    <property type="match status" value="1"/>
</dbReference>
<reference evidence="2" key="1">
    <citation type="submission" date="2025-08" db="UniProtKB">
        <authorList>
            <consortium name="Ensembl"/>
        </authorList>
    </citation>
    <scope>IDENTIFICATION</scope>
</reference>
<dbReference type="OMA" id="RAPYEDI"/>
<name>A0A3Q2D8M4_CYPVA</name>
<evidence type="ECO:0000259" key="1">
    <source>
        <dbReference type="Pfam" id="PF04824"/>
    </source>
</evidence>
<reference evidence="2" key="2">
    <citation type="submission" date="2025-09" db="UniProtKB">
        <authorList>
            <consortium name="Ensembl"/>
        </authorList>
    </citation>
    <scope>IDENTIFICATION</scope>
</reference>
<dbReference type="InterPro" id="IPR006909">
    <property type="entry name" value="Rad21/Rec8_C_eu"/>
</dbReference>
<dbReference type="InterPro" id="IPR023093">
    <property type="entry name" value="ScpA-like_C"/>
</dbReference>
<feature type="domain" description="Rad21/Rec8-like protein C-terminal eukaryotic" evidence="1">
    <location>
        <begin position="23"/>
        <end position="70"/>
    </location>
</feature>
<evidence type="ECO:0000313" key="2">
    <source>
        <dbReference type="Ensembl" id="ENSCVAP00000014967.1"/>
    </source>
</evidence>
<dbReference type="SUPFAM" id="SSF46785">
    <property type="entry name" value="Winged helix' DNA-binding domain"/>
    <property type="match status" value="1"/>
</dbReference>
<evidence type="ECO:0000313" key="3">
    <source>
        <dbReference type="Proteomes" id="UP000265020"/>
    </source>
</evidence>
<dbReference type="GO" id="GO:0008278">
    <property type="term" value="C:cohesin complex"/>
    <property type="evidence" value="ECO:0007669"/>
    <property type="project" value="InterPro"/>
</dbReference>
<dbReference type="Proteomes" id="UP000265020">
    <property type="component" value="Unassembled WGS sequence"/>
</dbReference>